<feature type="transmembrane region" description="Helical" evidence="6">
    <location>
        <begin position="245"/>
        <end position="266"/>
    </location>
</feature>
<feature type="transmembrane region" description="Helical" evidence="6">
    <location>
        <begin position="729"/>
        <end position="752"/>
    </location>
</feature>
<feature type="transmembrane region" description="Helical" evidence="6">
    <location>
        <begin position="659"/>
        <end position="677"/>
    </location>
</feature>
<feature type="transmembrane region" description="Helical" evidence="6">
    <location>
        <begin position="764"/>
        <end position="787"/>
    </location>
</feature>
<feature type="transmembrane region" description="Helical" evidence="6">
    <location>
        <begin position="302"/>
        <end position="326"/>
    </location>
</feature>
<evidence type="ECO:0000313" key="8">
    <source>
        <dbReference type="EMBL" id="SAK01390.1"/>
    </source>
</evidence>
<evidence type="ECO:0000256" key="1">
    <source>
        <dbReference type="ARBA" id="ARBA00004651"/>
    </source>
</evidence>
<dbReference type="InterPro" id="IPR050545">
    <property type="entry name" value="Mycobact_MmpL"/>
</dbReference>
<dbReference type="PANTHER" id="PTHR33406:SF10">
    <property type="entry name" value="SSD DOMAIN-CONTAINING PROTEIN"/>
    <property type="match status" value="1"/>
</dbReference>
<feature type="transmembrane region" description="Helical" evidence="6">
    <location>
        <begin position="433"/>
        <end position="450"/>
    </location>
</feature>
<feature type="transmembrane region" description="Helical" evidence="6">
    <location>
        <begin position="636"/>
        <end position="654"/>
    </location>
</feature>
<proteinExistence type="predicted"/>
<name>A0ABD7LDQ7_9BURK</name>
<keyword evidence="4 6" id="KW-1133">Transmembrane helix</keyword>
<dbReference type="SUPFAM" id="SSF82866">
    <property type="entry name" value="Multidrug efflux transporter AcrB transmembrane domain"/>
    <property type="match status" value="2"/>
</dbReference>
<evidence type="ECO:0000256" key="2">
    <source>
        <dbReference type="ARBA" id="ARBA00022475"/>
    </source>
</evidence>
<organism evidence="8 9">
    <name type="scientific">Burkholderia multivorans</name>
    <dbReference type="NCBI Taxonomy" id="87883"/>
    <lineage>
        <taxon>Bacteria</taxon>
        <taxon>Pseudomonadati</taxon>
        <taxon>Pseudomonadota</taxon>
        <taxon>Betaproteobacteria</taxon>
        <taxon>Burkholderiales</taxon>
        <taxon>Burkholderiaceae</taxon>
        <taxon>Burkholderia</taxon>
        <taxon>Burkholderia cepacia complex</taxon>
    </lineage>
</organism>
<feature type="domain" description="SSD" evidence="7">
    <location>
        <begin position="278"/>
        <end position="400"/>
    </location>
</feature>
<keyword evidence="3 6" id="KW-0812">Transmembrane</keyword>
<comment type="subcellular location">
    <subcellularLocation>
        <location evidence="1">Cell membrane</location>
        <topology evidence="1">Multi-pass membrane protein</topology>
    </subcellularLocation>
</comment>
<dbReference type="Pfam" id="PF03176">
    <property type="entry name" value="MMPL"/>
    <property type="match status" value="1"/>
</dbReference>
<feature type="transmembrane region" description="Helical" evidence="6">
    <location>
        <begin position="683"/>
        <end position="708"/>
    </location>
</feature>
<feature type="transmembrane region" description="Helical" evidence="6">
    <location>
        <begin position="346"/>
        <end position="367"/>
    </location>
</feature>
<protein>
    <submittedName>
        <fullName evidence="8">RND efflux transporter</fullName>
    </submittedName>
</protein>
<reference evidence="8 9" key="1">
    <citation type="submission" date="2016-04" db="EMBL/GenBank/DDBJ databases">
        <authorList>
            <person name="Peeters C."/>
        </authorList>
    </citation>
    <scope>NUCLEOTIDE SEQUENCE [LARGE SCALE GENOMIC DNA]</scope>
    <source>
        <strain evidence="8">LMG 29311</strain>
    </source>
</reference>
<evidence type="ECO:0000256" key="6">
    <source>
        <dbReference type="SAM" id="Phobius"/>
    </source>
</evidence>
<dbReference type="InterPro" id="IPR004869">
    <property type="entry name" value="MMPL_dom"/>
</dbReference>
<feature type="domain" description="SSD" evidence="7">
    <location>
        <begin position="667"/>
        <end position="786"/>
    </location>
</feature>
<dbReference type="GO" id="GO:0005886">
    <property type="term" value="C:plasma membrane"/>
    <property type="evidence" value="ECO:0007669"/>
    <property type="project" value="UniProtKB-SubCell"/>
</dbReference>
<evidence type="ECO:0000313" key="9">
    <source>
        <dbReference type="Proteomes" id="UP000196218"/>
    </source>
</evidence>
<evidence type="ECO:0000256" key="5">
    <source>
        <dbReference type="ARBA" id="ARBA00023136"/>
    </source>
</evidence>
<sequence>MCLRAMRMLSHRPSSRGYVVLNRLVSRLERLFFGHRAIVLAAIALFTVAMAVFAVQLRMDAGFEKQMPIGHEYIRTFQQYRNDLLGANRITVVVRAKHGSIWTKQGLTRLYDVTQAVTYLPNVDRIGVRSLWTPNAFVNEVTDEGFRAEPIIPGTITPDQLTPSIVAGVRRATTLGGYVGTLVSHNEDSAMITAELNERDSAGKVLDYVAFNHLLEQKVRKPFEDAGYEIQIIGFAKQIGDIADGATAVLGFCAVALLLTTLAVYWYCHSVRFTVLLIVCSLTSLVWQFGTLKLLGFGLDPLAVLVPFLVFAIGVSHGVQQVNYIVREIAHGQSSFDAARHSFSGLLIPGVLALVTAFVSFITLLLIPIPMVRELAITASLGVAYKIVTNLILLPVAASCFNFTKAYADNSLKRAQQRAKPLRALARVAEPRYAGLVVALTVAVFALAAWQSRDRVIGTLQPGAPELRADARFNRDATSIAGNYDMGLDWLTVAVASSGKACDNPAVGLYEDDFSAAMRTEPGVVSVQSYSAMLRAYNQGYNEDYPKMNVVPIDAENYGAMSVDVSRLKGFMNRDCGMTAVHLFLTDHKATTINRILDDVKQYRATHPFPGITLRVAAGNAGVLAATNDEVEKSELPMMLYVYAAILILVFLAYRDWRAMLACCVPLSVATFIGYWFMKELQIGLTVATLPVMVLAVGIGVDYAFYIYNRLQVHLAGGQDIVKAVQHAMLEVGVATIFTAITLAIGVATWSFSALKFQADMGKLLAFMFIVNLVMAMTALPALASLLERWFPRRKPARAPGLFSH</sequence>
<comment type="caution">
    <text evidence="8">The sequence shown here is derived from an EMBL/GenBank/DDBJ whole genome shotgun (WGS) entry which is preliminary data.</text>
</comment>
<dbReference type="PROSITE" id="PS50156">
    <property type="entry name" value="SSD"/>
    <property type="match status" value="2"/>
</dbReference>
<evidence type="ECO:0000259" key="7">
    <source>
        <dbReference type="PROSITE" id="PS50156"/>
    </source>
</evidence>
<feature type="transmembrane region" description="Helical" evidence="6">
    <location>
        <begin position="387"/>
        <end position="408"/>
    </location>
</feature>
<dbReference type="InterPro" id="IPR000731">
    <property type="entry name" value="SSD"/>
</dbReference>
<feature type="transmembrane region" description="Helical" evidence="6">
    <location>
        <begin position="273"/>
        <end position="290"/>
    </location>
</feature>
<keyword evidence="5 6" id="KW-0472">Membrane</keyword>
<dbReference type="EMBL" id="FKJW01000005">
    <property type="protein sequence ID" value="SAK01390.1"/>
    <property type="molecule type" value="Genomic_DNA"/>
</dbReference>
<evidence type="ECO:0000256" key="3">
    <source>
        <dbReference type="ARBA" id="ARBA00022692"/>
    </source>
</evidence>
<gene>
    <name evidence="8" type="ORF">UA18_05113</name>
</gene>
<dbReference type="Gene3D" id="1.20.1640.10">
    <property type="entry name" value="Multidrug efflux transporter AcrB transmembrane domain"/>
    <property type="match status" value="2"/>
</dbReference>
<dbReference type="AlphaFoldDB" id="A0ABD7LDQ7"/>
<dbReference type="PANTHER" id="PTHR33406">
    <property type="entry name" value="MEMBRANE PROTEIN MJ1562-RELATED"/>
    <property type="match status" value="1"/>
</dbReference>
<keyword evidence="2" id="KW-1003">Cell membrane</keyword>
<dbReference type="Proteomes" id="UP000196218">
    <property type="component" value="Unassembled WGS sequence"/>
</dbReference>
<evidence type="ECO:0000256" key="4">
    <source>
        <dbReference type="ARBA" id="ARBA00022989"/>
    </source>
</evidence>
<accession>A0ABD7LDQ7</accession>